<gene>
    <name evidence="1" type="ORF">PLXY2_LOCUS4801</name>
</gene>
<protein>
    <submittedName>
        <fullName evidence="1">(diamondback moth) hypothetical protein</fullName>
    </submittedName>
</protein>
<accession>A0A8S4E8X2</accession>
<dbReference type="AlphaFoldDB" id="A0A8S4E8X2"/>
<sequence length="111" mass="11895">MGSARGGRCCAPIHTHRTHAQRRASLHTAMQKVCATIADIVLKDTGHEEEYTCVIFENGKSGPIVCNVPRRDKCVRTRLIGPRAGVRDPVVPLFVDALAAPTVPGVAQIGV</sequence>
<evidence type="ECO:0000313" key="2">
    <source>
        <dbReference type="Proteomes" id="UP000653454"/>
    </source>
</evidence>
<organism evidence="1 2">
    <name type="scientific">Plutella xylostella</name>
    <name type="common">Diamondback moth</name>
    <name type="synonym">Plutella maculipennis</name>
    <dbReference type="NCBI Taxonomy" id="51655"/>
    <lineage>
        <taxon>Eukaryota</taxon>
        <taxon>Metazoa</taxon>
        <taxon>Ecdysozoa</taxon>
        <taxon>Arthropoda</taxon>
        <taxon>Hexapoda</taxon>
        <taxon>Insecta</taxon>
        <taxon>Pterygota</taxon>
        <taxon>Neoptera</taxon>
        <taxon>Endopterygota</taxon>
        <taxon>Lepidoptera</taxon>
        <taxon>Glossata</taxon>
        <taxon>Ditrysia</taxon>
        <taxon>Yponomeutoidea</taxon>
        <taxon>Plutellidae</taxon>
        <taxon>Plutella</taxon>
    </lineage>
</organism>
<dbReference type="Proteomes" id="UP000653454">
    <property type="component" value="Unassembled WGS sequence"/>
</dbReference>
<comment type="caution">
    <text evidence="1">The sequence shown here is derived from an EMBL/GenBank/DDBJ whole genome shotgun (WGS) entry which is preliminary data.</text>
</comment>
<dbReference type="EMBL" id="CAJHNJ030000013">
    <property type="protein sequence ID" value="CAG9112139.1"/>
    <property type="molecule type" value="Genomic_DNA"/>
</dbReference>
<proteinExistence type="predicted"/>
<evidence type="ECO:0000313" key="1">
    <source>
        <dbReference type="EMBL" id="CAG9112139.1"/>
    </source>
</evidence>
<name>A0A8S4E8X2_PLUXY</name>
<reference evidence="1" key="1">
    <citation type="submission" date="2020-11" db="EMBL/GenBank/DDBJ databases">
        <authorList>
            <person name="Whiteford S."/>
        </authorList>
    </citation>
    <scope>NUCLEOTIDE SEQUENCE</scope>
</reference>
<keyword evidence="2" id="KW-1185">Reference proteome</keyword>